<dbReference type="InterPro" id="IPR000477">
    <property type="entry name" value="RT_dom"/>
</dbReference>
<name>A0AAV9C6F9_ACOCL</name>
<feature type="domain" description="Reverse transcriptase" evidence="1">
    <location>
        <begin position="77"/>
        <end position="179"/>
    </location>
</feature>
<dbReference type="PANTHER" id="PTHR19446">
    <property type="entry name" value="REVERSE TRANSCRIPTASES"/>
    <property type="match status" value="1"/>
</dbReference>
<reference evidence="2" key="1">
    <citation type="journal article" date="2023" name="Nat. Commun.">
        <title>Diploid and tetraploid genomes of Acorus and the evolution of monocots.</title>
        <authorList>
            <person name="Ma L."/>
            <person name="Liu K.W."/>
            <person name="Li Z."/>
            <person name="Hsiao Y.Y."/>
            <person name="Qi Y."/>
            <person name="Fu T."/>
            <person name="Tang G.D."/>
            <person name="Zhang D."/>
            <person name="Sun W.H."/>
            <person name="Liu D.K."/>
            <person name="Li Y."/>
            <person name="Chen G.Z."/>
            <person name="Liu X.D."/>
            <person name="Liao X.Y."/>
            <person name="Jiang Y.T."/>
            <person name="Yu X."/>
            <person name="Hao Y."/>
            <person name="Huang J."/>
            <person name="Zhao X.W."/>
            <person name="Ke S."/>
            <person name="Chen Y.Y."/>
            <person name="Wu W.L."/>
            <person name="Hsu J.L."/>
            <person name="Lin Y.F."/>
            <person name="Huang M.D."/>
            <person name="Li C.Y."/>
            <person name="Huang L."/>
            <person name="Wang Z.W."/>
            <person name="Zhao X."/>
            <person name="Zhong W.Y."/>
            <person name="Peng D.H."/>
            <person name="Ahmad S."/>
            <person name="Lan S."/>
            <person name="Zhang J.S."/>
            <person name="Tsai W.C."/>
            <person name="Van de Peer Y."/>
            <person name="Liu Z.J."/>
        </authorList>
    </citation>
    <scope>NUCLEOTIDE SEQUENCE</scope>
    <source>
        <strain evidence="2">CP</strain>
    </source>
</reference>
<dbReference type="AlphaFoldDB" id="A0AAV9C6F9"/>
<evidence type="ECO:0000259" key="1">
    <source>
        <dbReference type="Pfam" id="PF00078"/>
    </source>
</evidence>
<reference evidence="2" key="2">
    <citation type="submission" date="2023-06" db="EMBL/GenBank/DDBJ databases">
        <authorList>
            <person name="Ma L."/>
            <person name="Liu K.-W."/>
            <person name="Li Z."/>
            <person name="Hsiao Y.-Y."/>
            <person name="Qi Y."/>
            <person name="Fu T."/>
            <person name="Tang G."/>
            <person name="Zhang D."/>
            <person name="Sun W.-H."/>
            <person name="Liu D.-K."/>
            <person name="Li Y."/>
            <person name="Chen G.-Z."/>
            <person name="Liu X.-D."/>
            <person name="Liao X.-Y."/>
            <person name="Jiang Y.-T."/>
            <person name="Yu X."/>
            <person name="Hao Y."/>
            <person name="Huang J."/>
            <person name="Zhao X.-W."/>
            <person name="Ke S."/>
            <person name="Chen Y.-Y."/>
            <person name="Wu W.-L."/>
            <person name="Hsu J.-L."/>
            <person name="Lin Y.-F."/>
            <person name="Huang M.-D."/>
            <person name="Li C.-Y."/>
            <person name="Huang L."/>
            <person name="Wang Z.-W."/>
            <person name="Zhao X."/>
            <person name="Zhong W.-Y."/>
            <person name="Peng D.-H."/>
            <person name="Ahmad S."/>
            <person name="Lan S."/>
            <person name="Zhang J.-S."/>
            <person name="Tsai W.-C."/>
            <person name="Van De Peer Y."/>
            <person name="Liu Z.-J."/>
        </authorList>
    </citation>
    <scope>NUCLEOTIDE SEQUENCE</scope>
    <source>
        <strain evidence="2">CP</strain>
        <tissue evidence="2">Leaves</tissue>
    </source>
</reference>
<keyword evidence="3" id="KW-1185">Reference proteome</keyword>
<accession>A0AAV9C6F9</accession>
<gene>
    <name evidence="2" type="ORF">QJS10_CPB21g01596</name>
</gene>
<sequence length="220" mass="25511">MAERLVRPFTEQELERAVKSLSSNKAPGPDGYPGEFYKRFWPHLKRDLFQAVQYFYWNAKMPISWGSTHVALIPKIKNPRSLKEYRPISICDTKYKILSKMLVSRLKEVLSHIIGREQGAFIPGRSIHAHLLLVQDMMHSLRQRSGRHALMAVKVDLASAYDSEEWEALFHTLLCFDKFKELDFCMDISSWEYLNRKTPIDSFCVDHAPPTSTDGDSNVY</sequence>
<comment type="caution">
    <text evidence="2">The sequence shown here is derived from an EMBL/GenBank/DDBJ whole genome shotgun (WGS) entry which is preliminary data.</text>
</comment>
<dbReference type="InterPro" id="IPR043502">
    <property type="entry name" value="DNA/RNA_pol_sf"/>
</dbReference>
<proteinExistence type="predicted"/>
<organism evidence="2 3">
    <name type="scientific">Acorus calamus</name>
    <name type="common">Sweet flag</name>
    <dbReference type="NCBI Taxonomy" id="4465"/>
    <lineage>
        <taxon>Eukaryota</taxon>
        <taxon>Viridiplantae</taxon>
        <taxon>Streptophyta</taxon>
        <taxon>Embryophyta</taxon>
        <taxon>Tracheophyta</taxon>
        <taxon>Spermatophyta</taxon>
        <taxon>Magnoliopsida</taxon>
        <taxon>Liliopsida</taxon>
        <taxon>Acoraceae</taxon>
        <taxon>Acorus</taxon>
    </lineage>
</organism>
<dbReference type="SUPFAM" id="SSF56672">
    <property type="entry name" value="DNA/RNA polymerases"/>
    <property type="match status" value="1"/>
</dbReference>
<dbReference type="Proteomes" id="UP001180020">
    <property type="component" value="Unassembled WGS sequence"/>
</dbReference>
<dbReference type="EMBL" id="JAUJYO010000021">
    <property type="protein sequence ID" value="KAK1284460.1"/>
    <property type="molecule type" value="Genomic_DNA"/>
</dbReference>
<evidence type="ECO:0000313" key="3">
    <source>
        <dbReference type="Proteomes" id="UP001180020"/>
    </source>
</evidence>
<protein>
    <recommendedName>
        <fullName evidence="1">Reverse transcriptase domain-containing protein</fullName>
    </recommendedName>
</protein>
<dbReference type="Pfam" id="PF00078">
    <property type="entry name" value="RVT_1"/>
    <property type="match status" value="1"/>
</dbReference>
<evidence type="ECO:0000313" key="2">
    <source>
        <dbReference type="EMBL" id="KAK1284460.1"/>
    </source>
</evidence>